<evidence type="ECO:0000313" key="1">
    <source>
        <dbReference type="EMBL" id="KAJ3585725.1"/>
    </source>
</evidence>
<dbReference type="AlphaFoldDB" id="A0A9Q0DEV5"/>
<organism evidence="1 2">
    <name type="scientific">Muraenolepis orangiensis</name>
    <name type="common">Patagonian moray cod</name>
    <dbReference type="NCBI Taxonomy" id="630683"/>
    <lineage>
        <taxon>Eukaryota</taxon>
        <taxon>Metazoa</taxon>
        <taxon>Chordata</taxon>
        <taxon>Craniata</taxon>
        <taxon>Vertebrata</taxon>
        <taxon>Euteleostomi</taxon>
        <taxon>Actinopterygii</taxon>
        <taxon>Neopterygii</taxon>
        <taxon>Teleostei</taxon>
        <taxon>Neoteleostei</taxon>
        <taxon>Acanthomorphata</taxon>
        <taxon>Zeiogadaria</taxon>
        <taxon>Gadariae</taxon>
        <taxon>Gadiformes</taxon>
        <taxon>Muraenolepidoidei</taxon>
        <taxon>Muraenolepididae</taxon>
        <taxon>Muraenolepis</taxon>
    </lineage>
</organism>
<protein>
    <submittedName>
        <fullName evidence="1">Uncharacterized protein</fullName>
    </submittedName>
</protein>
<keyword evidence="2" id="KW-1185">Reference proteome</keyword>
<evidence type="ECO:0000313" key="2">
    <source>
        <dbReference type="Proteomes" id="UP001148018"/>
    </source>
</evidence>
<dbReference type="Proteomes" id="UP001148018">
    <property type="component" value="Unassembled WGS sequence"/>
</dbReference>
<comment type="caution">
    <text evidence="1">The sequence shown here is derived from an EMBL/GenBank/DDBJ whole genome shotgun (WGS) entry which is preliminary data.</text>
</comment>
<dbReference type="EMBL" id="JANIIK010000118">
    <property type="protein sequence ID" value="KAJ3585725.1"/>
    <property type="molecule type" value="Genomic_DNA"/>
</dbReference>
<name>A0A9Q0DEV5_9TELE</name>
<proteinExistence type="predicted"/>
<feature type="non-terminal residue" evidence="1">
    <location>
        <position position="98"/>
    </location>
</feature>
<reference evidence="1" key="1">
    <citation type="submission" date="2022-07" db="EMBL/GenBank/DDBJ databases">
        <title>Chromosome-level genome of Muraenolepis orangiensis.</title>
        <authorList>
            <person name="Kim J."/>
        </authorList>
    </citation>
    <scope>NUCLEOTIDE SEQUENCE</scope>
    <source>
        <strain evidence="1">KU_S4_2022</strain>
        <tissue evidence="1">Muscle</tissue>
    </source>
</reference>
<feature type="non-terminal residue" evidence="1">
    <location>
        <position position="1"/>
    </location>
</feature>
<accession>A0A9Q0DEV5</accession>
<sequence>TGGPLRLTDRRPQVLVDNLGSSLGLGSDMSSVSVGWMSVWVRITAHNGSLWVTNVSEEKSDPPGGLPRVVQNNSVNAVRNRALRPTAHAPQLLCAFSL</sequence>
<gene>
    <name evidence="1" type="ORF">NHX12_014444</name>
</gene>